<keyword evidence="3 7" id="KW-0732">Signal</keyword>
<evidence type="ECO:0000256" key="4">
    <source>
        <dbReference type="ARBA" id="ARBA00023008"/>
    </source>
</evidence>
<dbReference type="AlphaFoldDB" id="A0A7G1KDW4"/>
<dbReference type="InterPro" id="IPR032694">
    <property type="entry name" value="CopC/D"/>
</dbReference>
<gene>
    <name evidence="9" type="ORF">NWFMUON74_00610</name>
</gene>
<feature type="chain" id="PRO_5028818951" evidence="7">
    <location>
        <begin position="29"/>
        <end position="179"/>
    </location>
</feature>
<dbReference type="GO" id="GO:0005886">
    <property type="term" value="C:plasma membrane"/>
    <property type="evidence" value="ECO:0007669"/>
    <property type="project" value="TreeGrafter"/>
</dbReference>
<dbReference type="Pfam" id="PF04234">
    <property type="entry name" value="CopC"/>
    <property type="match status" value="1"/>
</dbReference>
<dbReference type="PANTHER" id="PTHR34820:SF4">
    <property type="entry name" value="INNER MEMBRANE PROTEIN YEBZ"/>
    <property type="match status" value="1"/>
</dbReference>
<accession>A0A7G1KDW4</accession>
<feature type="domain" description="CopC" evidence="8">
    <location>
        <begin position="29"/>
        <end position="122"/>
    </location>
</feature>
<protein>
    <submittedName>
        <fullName evidence="9">Copper resistance protein C</fullName>
    </submittedName>
</protein>
<dbReference type="SUPFAM" id="SSF81296">
    <property type="entry name" value="E set domains"/>
    <property type="match status" value="1"/>
</dbReference>
<dbReference type="Proteomes" id="UP000516173">
    <property type="component" value="Chromosome"/>
</dbReference>
<dbReference type="KEGG" id="nwl:NWFMUON74_00610"/>
<organism evidence="9 10">
    <name type="scientific">Nocardia wallacei</name>
    <dbReference type="NCBI Taxonomy" id="480035"/>
    <lineage>
        <taxon>Bacteria</taxon>
        <taxon>Bacillati</taxon>
        <taxon>Actinomycetota</taxon>
        <taxon>Actinomycetes</taxon>
        <taxon>Mycobacteriales</taxon>
        <taxon>Nocardiaceae</taxon>
        <taxon>Nocardia</taxon>
    </lineage>
</organism>
<keyword evidence="6" id="KW-1133">Transmembrane helix</keyword>
<dbReference type="Gene3D" id="2.60.40.1220">
    <property type="match status" value="1"/>
</dbReference>
<keyword evidence="6" id="KW-0472">Membrane</keyword>
<evidence type="ECO:0000259" key="8">
    <source>
        <dbReference type="Pfam" id="PF04234"/>
    </source>
</evidence>
<proteinExistence type="predicted"/>
<keyword evidence="4" id="KW-0186">Copper</keyword>
<keyword evidence="10" id="KW-1185">Reference proteome</keyword>
<evidence type="ECO:0000256" key="3">
    <source>
        <dbReference type="ARBA" id="ARBA00022729"/>
    </source>
</evidence>
<dbReference type="GO" id="GO:0046688">
    <property type="term" value="P:response to copper ion"/>
    <property type="evidence" value="ECO:0007669"/>
    <property type="project" value="InterPro"/>
</dbReference>
<feature type="transmembrane region" description="Helical" evidence="6">
    <location>
        <begin position="148"/>
        <end position="170"/>
    </location>
</feature>
<dbReference type="GO" id="GO:0042597">
    <property type="term" value="C:periplasmic space"/>
    <property type="evidence" value="ECO:0007669"/>
    <property type="project" value="InterPro"/>
</dbReference>
<dbReference type="InterPro" id="IPR014756">
    <property type="entry name" value="Ig_E-set"/>
</dbReference>
<evidence type="ECO:0000313" key="10">
    <source>
        <dbReference type="Proteomes" id="UP000516173"/>
    </source>
</evidence>
<dbReference type="EMBL" id="AP023396">
    <property type="protein sequence ID" value="BCK52289.1"/>
    <property type="molecule type" value="Genomic_DNA"/>
</dbReference>
<evidence type="ECO:0000256" key="5">
    <source>
        <dbReference type="SAM" id="MobiDB-lite"/>
    </source>
</evidence>
<evidence type="ECO:0000256" key="1">
    <source>
        <dbReference type="ARBA" id="ARBA00004196"/>
    </source>
</evidence>
<reference evidence="9 10" key="1">
    <citation type="submission" date="2020-08" db="EMBL/GenBank/DDBJ databases">
        <title>Genome Sequencing of Nocardia wallacei strain FMUON74 and assembly.</title>
        <authorList>
            <person name="Toyokawa M."/>
            <person name="Uesaka K."/>
        </authorList>
    </citation>
    <scope>NUCLEOTIDE SEQUENCE [LARGE SCALE GENOMIC DNA]</scope>
    <source>
        <strain evidence="9 10">FMUON74</strain>
    </source>
</reference>
<name>A0A7G1KDW4_9NOCA</name>
<keyword evidence="6" id="KW-0812">Transmembrane</keyword>
<evidence type="ECO:0000313" key="9">
    <source>
        <dbReference type="EMBL" id="BCK52289.1"/>
    </source>
</evidence>
<dbReference type="RefSeq" id="WP_187686036.1">
    <property type="nucleotide sequence ID" value="NZ_AP023396.1"/>
</dbReference>
<dbReference type="InterPro" id="IPR007348">
    <property type="entry name" value="CopC_dom"/>
</dbReference>
<evidence type="ECO:0000256" key="7">
    <source>
        <dbReference type="SAM" id="SignalP"/>
    </source>
</evidence>
<comment type="subcellular location">
    <subcellularLocation>
        <location evidence="1">Cell envelope</location>
    </subcellularLocation>
</comment>
<evidence type="ECO:0000256" key="6">
    <source>
        <dbReference type="SAM" id="Phobius"/>
    </source>
</evidence>
<dbReference type="GeneID" id="80344694"/>
<feature type="signal peptide" evidence="7">
    <location>
        <begin position="1"/>
        <end position="28"/>
    </location>
</feature>
<sequence>MIRRLLTGVVAALLCGGLAVLTAGPAAAHSAVIATDPADGAQLAAGPARVTLTFNENLQPSFPSLTVVGPDGNRWDKGEPEVSGPDVSVAVGELGPAGQYTIAYRVTSADGHPVSGTRTFTLTTPGNGTPGAKAGATSASGDGESGGIPVWVFIVAAVVILGGLLAVLLLGRGSARRQQ</sequence>
<dbReference type="InterPro" id="IPR014755">
    <property type="entry name" value="Cu-Rt/internalin_Ig-like"/>
</dbReference>
<dbReference type="GO" id="GO:0005507">
    <property type="term" value="F:copper ion binding"/>
    <property type="evidence" value="ECO:0007669"/>
    <property type="project" value="InterPro"/>
</dbReference>
<feature type="region of interest" description="Disordered" evidence="5">
    <location>
        <begin position="120"/>
        <end position="140"/>
    </location>
</feature>
<dbReference type="GO" id="GO:0006825">
    <property type="term" value="P:copper ion transport"/>
    <property type="evidence" value="ECO:0007669"/>
    <property type="project" value="InterPro"/>
</dbReference>
<dbReference type="PANTHER" id="PTHR34820">
    <property type="entry name" value="INNER MEMBRANE PROTEIN YEBZ"/>
    <property type="match status" value="1"/>
</dbReference>
<dbReference type="GO" id="GO:0030313">
    <property type="term" value="C:cell envelope"/>
    <property type="evidence" value="ECO:0007669"/>
    <property type="project" value="UniProtKB-SubCell"/>
</dbReference>
<keyword evidence="2" id="KW-0479">Metal-binding</keyword>
<evidence type="ECO:0000256" key="2">
    <source>
        <dbReference type="ARBA" id="ARBA00022723"/>
    </source>
</evidence>